<keyword evidence="2" id="KW-0812">Transmembrane</keyword>
<comment type="caution">
    <text evidence="3">The sequence shown here is derived from an EMBL/GenBank/DDBJ whole genome shotgun (WGS) entry which is preliminary data.</text>
</comment>
<gene>
    <name evidence="3" type="ORF">JAV76_06435</name>
</gene>
<evidence type="ECO:0000313" key="4">
    <source>
        <dbReference type="Proteomes" id="UP000602087"/>
    </source>
</evidence>
<keyword evidence="4" id="KW-1185">Reference proteome</keyword>
<feature type="region of interest" description="Disordered" evidence="1">
    <location>
        <begin position="294"/>
        <end position="326"/>
    </location>
</feature>
<keyword evidence="2" id="KW-0472">Membrane</keyword>
<feature type="transmembrane region" description="Helical" evidence="2">
    <location>
        <begin position="6"/>
        <end position="22"/>
    </location>
</feature>
<accession>A0A934I303</accession>
<dbReference type="EMBL" id="JAEINH010000004">
    <property type="protein sequence ID" value="MBI9114649.1"/>
    <property type="molecule type" value="Genomic_DNA"/>
</dbReference>
<keyword evidence="2" id="KW-1133">Transmembrane helix</keyword>
<feature type="compositionally biased region" description="Low complexity" evidence="1">
    <location>
        <begin position="374"/>
        <end position="384"/>
    </location>
</feature>
<feature type="region of interest" description="Disordered" evidence="1">
    <location>
        <begin position="207"/>
        <end position="235"/>
    </location>
</feature>
<organism evidence="3 4">
    <name type="scientific">Sanguibacter suaedae</name>
    <dbReference type="NCBI Taxonomy" id="2795737"/>
    <lineage>
        <taxon>Bacteria</taxon>
        <taxon>Bacillati</taxon>
        <taxon>Actinomycetota</taxon>
        <taxon>Actinomycetes</taxon>
        <taxon>Micrococcales</taxon>
        <taxon>Sanguibacteraceae</taxon>
        <taxon>Sanguibacter</taxon>
    </lineage>
</organism>
<dbReference type="RefSeq" id="WP_198733206.1">
    <property type="nucleotide sequence ID" value="NZ_JAEINH010000004.1"/>
</dbReference>
<feature type="region of interest" description="Disordered" evidence="1">
    <location>
        <begin position="373"/>
        <end position="392"/>
    </location>
</feature>
<name>A0A934I303_9MICO</name>
<proteinExistence type="predicted"/>
<protein>
    <submittedName>
        <fullName evidence="3">Uncharacterized protein</fullName>
    </submittedName>
</protein>
<dbReference type="AlphaFoldDB" id="A0A934I303"/>
<feature type="compositionally biased region" description="Basic and acidic residues" evidence="1">
    <location>
        <begin position="102"/>
        <end position="115"/>
    </location>
</feature>
<feature type="transmembrane region" description="Helical" evidence="2">
    <location>
        <begin position="139"/>
        <end position="157"/>
    </location>
</feature>
<sequence length="408" mass="42788">MDSPAGIVVLAVVGLWLAYLVPQRLRQRQQMADSRVDDRFSGNLRVLAVATAGGPRVTSAGLPQRTTKAVVHLSHGDRASSGTSAAPLLTPPHGMTVRPRRRPTEGEQDMERPDHPSSQALPVREALHERRAAAARRRAMLTAVLLVLSVAVGALAALSVLSAWLVLVPAALLGTVLVLGRRAVVGNQRADAAWEERELERRAARAAAADRQLHGRPPAVGRPTVTGRAVHGSQSHTQIIARVRTGEDVTRGDDHDHGGPDHVASAADAPATTAGEVVVEPSSTARTGDAVVVQDEGPRPSAGVVQPEDAGHAPLAATGTDGPDEWQPVPVPRPVYTMKAAAQRWEPAPLTAEILQVTQARLAELAVGHDDVAEPQPAAPAAPARTRGADSLGVNLDSVLARRRAAGE</sequence>
<evidence type="ECO:0000256" key="2">
    <source>
        <dbReference type="SAM" id="Phobius"/>
    </source>
</evidence>
<feature type="region of interest" description="Disordered" evidence="1">
    <location>
        <begin position="76"/>
        <end position="124"/>
    </location>
</feature>
<reference evidence="3" key="1">
    <citation type="submission" date="2020-12" db="EMBL/GenBank/DDBJ databases">
        <title>Sanguibacter suaedae sp. nov., isolated from Suaeda aralocaspica.</title>
        <authorList>
            <person name="Ma Q."/>
        </authorList>
    </citation>
    <scope>NUCLEOTIDE SEQUENCE</scope>
    <source>
        <strain evidence="3">YZGR15</strain>
    </source>
</reference>
<evidence type="ECO:0000256" key="1">
    <source>
        <dbReference type="SAM" id="MobiDB-lite"/>
    </source>
</evidence>
<dbReference type="Proteomes" id="UP000602087">
    <property type="component" value="Unassembled WGS sequence"/>
</dbReference>
<evidence type="ECO:0000313" key="3">
    <source>
        <dbReference type="EMBL" id="MBI9114649.1"/>
    </source>
</evidence>